<sequence length="85" mass="9842">MENINKQDTKQNREKVENKEIKGRVKNCRYLNIRENASLEAKILGALEANDTVSINKELSTTEFYAIKTDEIESGYCLKQYIDII</sequence>
<evidence type="ECO:0000313" key="3">
    <source>
        <dbReference type="EMBL" id="DAE23988.1"/>
    </source>
</evidence>
<evidence type="ECO:0000256" key="1">
    <source>
        <dbReference type="ARBA" id="ARBA00007553"/>
    </source>
</evidence>
<accession>A0A8S5QZ86</accession>
<dbReference type="InterPro" id="IPR003646">
    <property type="entry name" value="SH3-like_bac-type"/>
</dbReference>
<organism evidence="3">
    <name type="scientific">Siphoviridae sp. ctoiA13</name>
    <dbReference type="NCBI Taxonomy" id="2826462"/>
    <lineage>
        <taxon>Viruses</taxon>
        <taxon>Duplodnaviria</taxon>
        <taxon>Heunggongvirae</taxon>
        <taxon>Uroviricota</taxon>
        <taxon>Caudoviricetes</taxon>
    </lineage>
</organism>
<reference evidence="3" key="1">
    <citation type="journal article" date="2021" name="Proc. Natl. Acad. Sci. U.S.A.">
        <title>A Catalog of Tens of Thousands of Viruses from Human Metagenomes Reveals Hidden Associations with Chronic Diseases.</title>
        <authorList>
            <person name="Tisza M.J."/>
            <person name="Buck C.B."/>
        </authorList>
    </citation>
    <scope>NUCLEOTIDE SEQUENCE</scope>
    <source>
        <strain evidence="3">CtoiA13</strain>
    </source>
</reference>
<protein>
    <submittedName>
        <fullName evidence="3">SH3 domain protein</fullName>
    </submittedName>
</protein>
<dbReference type="Gene3D" id="2.30.30.40">
    <property type="entry name" value="SH3 Domains"/>
    <property type="match status" value="1"/>
</dbReference>
<name>A0A8S5QZ86_9CAUD</name>
<evidence type="ECO:0000259" key="2">
    <source>
        <dbReference type="Pfam" id="PF08239"/>
    </source>
</evidence>
<dbReference type="Pfam" id="PF08239">
    <property type="entry name" value="SH3_3"/>
    <property type="match status" value="1"/>
</dbReference>
<comment type="similarity">
    <text evidence="1">Belongs to the N-acetylmuramoyl-L-alanine amidase 2 family.</text>
</comment>
<feature type="domain" description="SH3b" evidence="2">
    <location>
        <begin position="31"/>
        <end position="83"/>
    </location>
</feature>
<dbReference type="EMBL" id="BK015765">
    <property type="protein sequence ID" value="DAE23988.1"/>
    <property type="molecule type" value="Genomic_DNA"/>
</dbReference>
<proteinExistence type="inferred from homology"/>